<sequence>MSLDKLLYFQRINVFTTSDDKVLHPADYLTIAIGRQNELVSCSKPPIRSDSILGLLFILPVSQHIAVAADQELSCGAERDHSPILVHNFGLCVVHNVSNCIVTFLLTRLV</sequence>
<dbReference type="EMBL" id="HBUF01533693">
    <property type="protein sequence ID" value="CAG6752564.1"/>
    <property type="molecule type" value="Transcribed_RNA"/>
</dbReference>
<dbReference type="EMBL" id="HBUF01533695">
    <property type="protein sequence ID" value="CAG6752571.1"/>
    <property type="molecule type" value="Transcribed_RNA"/>
</dbReference>
<dbReference type="AlphaFoldDB" id="A0A8D8ZVE0"/>
<proteinExistence type="predicted"/>
<dbReference type="EMBL" id="HBUF01533696">
    <property type="protein sequence ID" value="CAG6752575.1"/>
    <property type="molecule type" value="Transcribed_RNA"/>
</dbReference>
<dbReference type="EMBL" id="HBUF01533691">
    <property type="protein sequence ID" value="CAG6752557.1"/>
    <property type="molecule type" value="Transcribed_RNA"/>
</dbReference>
<evidence type="ECO:0000313" key="1">
    <source>
        <dbReference type="EMBL" id="CAG6752571.1"/>
    </source>
</evidence>
<protein>
    <submittedName>
        <fullName evidence="1">Uncharacterized protein</fullName>
    </submittedName>
</protein>
<accession>A0A8D8ZVE0</accession>
<name>A0A8D8ZVE0_9HEMI</name>
<reference evidence="1" key="1">
    <citation type="submission" date="2021-05" db="EMBL/GenBank/DDBJ databases">
        <authorList>
            <person name="Alioto T."/>
            <person name="Alioto T."/>
            <person name="Gomez Garrido J."/>
        </authorList>
    </citation>
    <scope>NUCLEOTIDE SEQUENCE</scope>
</reference>
<organism evidence="1">
    <name type="scientific">Cacopsylla melanoneura</name>
    <dbReference type="NCBI Taxonomy" id="428564"/>
    <lineage>
        <taxon>Eukaryota</taxon>
        <taxon>Metazoa</taxon>
        <taxon>Ecdysozoa</taxon>
        <taxon>Arthropoda</taxon>
        <taxon>Hexapoda</taxon>
        <taxon>Insecta</taxon>
        <taxon>Pterygota</taxon>
        <taxon>Neoptera</taxon>
        <taxon>Paraneoptera</taxon>
        <taxon>Hemiptera</taxon>
        <taxon>Sternorrhyncha</taxon>
        <taxon>Psylloidea</taxon>
        <taxon>Psyllidae</taxon>
        <taxon>Psyllinae</taxon>
        <taxon>Cacopsylla</taxon>
    </lineage>
</organism>